<gene>
    <name evidence="2" type="ORF">HMPREF6485_2859</name>
</gene>
<dbReference type="HOGENOM" id="CLU_171070_0_0_10"/>
<dbReference type="Proteomes" id="UP000003112">
    <property type="component" value="Unassembled WGS sequence"/>
</dbReference>
<keyword evidence="1" id="KW-0472">Membrane</keyword>
<keyword evidence="1" id="KW-0812">Transmembrane</keyword>
<dbReference type="EMBL" id="AEPD01000052">
    <property type="protein sequence ID" value="EFU29228.1"/>
    <property type="molecule type" value="Genomic_DNA"/>
</dbReference>
<evidence type="ECO:0000313" key="3">
    <source>
        <dbReference type="Proteomes" id="UP000003112"/>
    </source>
</evidence>
<feature type="transmembrane region" description="Helical" evidence="1">
    <location>
        <begin position="21"/>
        <end position="37"/>
    </location>
</feature>
<sequence>MRRKRNLTRYRKMNINKHKRMVVAWMLLVTFMSVLVIKDSHFHHVPDNAVASASTDGYGQTVQGACFICDFTLHKAGVVTMADFHPLLCFTIVTPYTFISQTVYRHIDAVNSHSPPAVA</sequence>
<evidence type="ECO:0000256" key="1">
    <source>
        <dbReference type="SAM" id="Phobius"/>
    </source>
</evidence>
<keyword evidence="1" id="KW-1133">Transmembrane helix</keyword>
<evidence type="ECO:0000313" key="2">
    <source>
        <dbReference type="EMBL" id="EFU29228.1"/>
    </source>
</evidence>
<dbReference type="AlphaFoldDB" id="E6KB72"/>
<reference evidence="2 3" key="1">
    <citation type="submission" date="2010-10" db="EMBL/GenBank/DDBJ databases">
        <authorList>
            <person name="Muzny D."/>
            <person name="Qin X."/>
            <person name="Deng J."/>
            <person name="Jiang H."/>
            <person name="Liu Y."/>
            <person name="Qu J."/>
            <person name="Song X.-Z."/>
            <person name="Zhang L."/>
            <person name="Thornton R."/>
            <person name="Coyle M."/>
            <person name="Francisco L."/>
            <person name="Jackson L."/>
            <person name="Javaid M."/>
            <person name="Korchina V."/>
            <person name="Kovar C."/>
            <person name="Mata R."/>
            <person name="Mathew T."/>
            <person name="Ngo R."/>
            <person name="Nguyen L."/>
            <person name="Nguyen N."/>
            <person name="Okwuonu G."/>
            <person name="Ongeri F."/>
            <person name="Pham C."/>
            <person name="Simmons D."/>
            <person name="Wilczek-Boney K."/>
            <person name="Hale W."/>
            <person name="Jakkamsetti A."/>
            <person name="Pham P."/>
            <person name="Ruth R."/>
            <person name="San Lucas F."/>
            <person name="Warren J."/>
            <person name="Zhang J."/>
            <person name="Zhao Z."/>
            <person name="Zhou C."/>
            <person name="Zhu D."/>
            <person name="Lee S."/>
            <person name="Bess C."/>
            <person name="Blankenburg K."/>
            <person name="Forbes L."/>
            <person name="Fu Q."/>
            <person name="Gubbala S."/>
            <person name="Hirani K."/>
            <person name="Jayaseelan J.C."/>
            <person name="Lara F."/>
            <person name="Munidasa M."/>
            <person name="Palculict T."/>
            <person name="Patil S."/>
            <person name="Pu L.-L."/>
            <person name="Saada N."/>
            <person name="Tang L."/>
            <person name="Weissenberger G."/>
            <person name="Zhu Y."/>
            <person name="Hemphill L."/>
            <person name="Shang Y."/>
            <person name="Youmans B."/>
            <person name="Ayvaz T."/>
            <person name="Ross M."/>
            <person name="Santibanez J."/>
            <person name="Aqrawi P."/>
            <person name="Gross S."/>
            <person name="Joshi V."/>
            <person name="Fowler G."/>
            <person name="Nazareth L."/>
            <person name="Reid J."/>
            <person name="Worley K."/>
            <person name="Petrosino J."/>
            <person name="Highlander S."/>
            <person name="Gibbs R."/>
        </authorList>
    </citation>
    <scope>NUCLEOTIDE SEQUENCE [LARGE SCALE GENOMIC DNA]</scope>
    <source>
        <strain evidence="2 3">ATCC 33574</strain>
    </source>
</reference>
<comment type="caution">
    <text evidence="2">The sequence shown here is derived from an EMBL/GenBank/DDBJ whole genome shotgun (WGS) entry which is preliminary data.</text>
</comment>
<proteinExistence type="predicted"/>
<protein>
    <recommendedName>
        <fullName evidence="4">DUF2946 domain-containing protein</fullName>
    </recommendedName>
</protein>
<accession>E6KB72</accession>
<keyword evidence="3" id="KW-1185">Reference proteome</keyword>
<name>E6KB72_9BACT</name>
<evidence type="ECO:0008006" key="4">
    <source>
        <dbReference type="Google" id="ProtNLM"/>
    </source>
</evidence>
<organism evidence="2 3">
    <name type="scientific">Segatella buccae ATCC 33574</name>
    <dbReference type="NCBI Taxonomy" id="873513"/>
    <lineage>
        <taxon>Bacteria</taxon>
        <taxon>Pseudomonadati</taxon>
        <taxon>Bacteroidota</taxon>
        <taxon>Bacteroidia</taxon>
        <taxon>Bacteroidales</taxon>
        <taxon>Prevotellaceae</taxon>
        <taxon>Segatella</taxon>
    </lineage>
</organism>
<dbReference type="STRING" id="873513.HMPREF6485_2859"/>